<feature type="transmembrane region" description="Helical" evidence="1">
    <location>
        <begin position="726"/>
        <end position="751"/>
    </location>
</feature>
<dbReference type="Pfam" id="PF12796">
    <property type="entry name" value="Ank_2"/>
    <property type="match status" value="1"/>
</dbReference>
<feature type="transmembrane region" description="Helical" evidence="1">
    <location>
        <begin position="610"/>
        <end position="630"/>
    </location>
</feature>
<feature type="transmembrane region" description="Helical" evidence="1">
    <location>
        <begin position="694"/>
        <end position="720"/>
    </location>
</feature>
<proteinExistence type="predicted"/>
<organism evidence="3 4">
    <name type="scientific">Tanacetum coccineum</name>
    <dbReference type="NCBI Taxonomy" id="301880"/>
    <lineage>
        <taxon>Eukaryota</taxon>
        <taxon>Viridiplantae</taxon>
        <taxon>Streptophyta</taxon>
        <taxon>Embryophyta</taxon>
        <taxon>Tracheophyta</taxon>
        <taxon>Spermatophyta</taxon>
        <taxon>Magnoliopsida</taxon>
        <taxon>eudicotyledons</taxon>
        <taxon>Gunneridae</taxon>
        <taxon>Pentapetalae</taxon>
        <taxon>asterids</taxon>
        <taxon>campanulids</taxon>
        <taxon>Asterales</taxon>
        <taxon>Asteraceae</taxon>
        <taxon>Asteroideae</taxon>
        <taxon>Anthemideae</taxon>
        <taxon>Anthemidinae</taxon>
        <taxon>Tanacetum</taxon>
    </lineage>
</organism>
<evidence type="ECO:0000313" key="3">
    <source>
        <dbReference type="EMBL" id="GJS54374.1"/>
    </source>
</evidence>
<dbReference type="SMART" id="SM00248">
    <property type="entry name" value="ANK"/>
    <property type="match status" value="3"/>
</dbReference>
<feature type="transmembrane region" description="Helical" evidence="1">
    <location>
        <begin position="650"/>
        <end position="674"/>
    </location>
</feature>
<dbReference type="Gene3D" id="1.25.40.20">
    <property type="entry name" value="Ankyrin repeat-containing domain"/>
    <property type="match status" value="1"/>
</dbReference>
<reference evidence="3" key="2">
    <citation type="submission" date="2022-01" db="EMBL/GenBank/DDBJ databases">
        <authorList>
            <person name="Yamashiro T."/>
            <person name="Shiraishi A."/>
            <person name="Satake H."/>
            <person name="Nakayama K."/>
        </authorList>
    </citation>
    <scope>NUCLEOTIDE SEQUENCE</scope>
</reference>
<keyword evidence="1" id="KW-0472">Membrane</keyword>
<protein>
    <submittedName>
        <fullName evidence="3">Ankyrin repeat-containing protein</fullName>
    </submittedName>
</protein>
<sequence>MAGSSNASKQELEEYMHASNVNVSNFVSVKLSGRRNYDLWKAQMLSFLDKLMIRDIVENRENWFKSKSEDLVKKYDILLKGWILGSLNEVLRDFDYSACAHCIWETLEYEYCLRWCPPVKVRIKIPAEDVGNEAGLGKLRDATREGNWWRAQSILRKHKIELTTKINNVDETMLHLAVGEGKNYFVQKLLNSIQNEQLIEEKNNKGQTALHIAALVGNKYAADLLVKKINNLLYVKDNLGKEPLLTAYSNNQISTFAYLLEVTKKAGELLSKDHGSFEEFIVRLIYRKEYDLAFKFYKMCLKSQKSPTDKVLMAITRNFPSDCSFWEALIYPSWENAGQKVVKRSSSLFYSFKYMYARAERTLWRMKRFKNNCYSWLLPEIVMLLLVPIAVLYPLSQWILLFISVLLLPFYMLYSLLWKVLATVVVPIKDIEKRKKEYKEAKTFLDYTVGHLDSCNLDNSLFYKPIALEAVCLDVYEVLRLIISHFTETIEYTNERHNIIQLAIIHRSEKVYNRIFYPLIKQKETYRTLKDYSGNNLLHLVGRLAPSHELSCTTGAALQLQRELQWREEVKKFLEPMQLTDKNIDNETPEEVFTREHANLVKEGEKWMKATAESCSITAALIVTIVFAAAITVPGGSNQETGIPLFKKQIAFTVFAISDAISLFSASTSLLVFLSILTTRFAEKDFLLSLPRRLLIALCLLFLSTSAMMLAFSAILFLVFCDQRPWMLAPIGAFTCMPIAAIVSLQLPLVVDLYRSTYSSMF</sequence>
<gene>
    <name evidence="3" type="ORF">Tco_0627736</name>
</gene>
<keyword evidence="1" id="KW-0812">Transmembrane</keyword>
<comment type="caution">
    <text evidence="3">The sequence shown here is derived from an EMBL/GenBank/DDBJ whole genome shotgun (WGS) entry which is preliminary data.</text>
</comment>
<feature type="non-terminal residue" evidence="3">
    <location>
        <position position="762"/>
    </location>
</feature>
<feature type="domain" description="PGG" evidence="2">
    <location>
        <begin position="605"/>
        <end position="718"/>
    </location>
</feature>
<name>A0ABQ4WNA8_9ASTR</name>
<dbReference type="InterPro" id="IPR026961">
    <property type="entry name" value="PGG_dom"/>
</dbReference>
<evidence type="ECO:0000256" key="1">
    <source>
        <dbReference type="SAM" id="Phobius"/>
    </source>
</evidence>
<feature type="transmembrane region" description="Helical" evidence="1">
    <location>
        <begin position="373"/>
        <end position="393"/>
    </location>
</feature>
<dbReference type="Proteomes" id="UP001151760">
    <property type="component" value="Unassembled WGS sequence"/>
</dbReference>
<evidence type="ECO:0000313" key="4">
    <source>
        <dbReference type="Proteomes" id="UP001151760"/>
    </source>
</evidence>
<evidence type="ECO:0000259" key="2">
    <source>
        <dbReference type="Pfam" id="PF13962"/>
    </source>
</evidence>
<dbReference type="PANTHER" id="PTHR24177:SF475">
    <property type="entry name" value="ANKYRIN REPEAT-CONTAINING DOMAIN, PGG DOMAIN PROTEIN-RELATED"/>
    <property type="match status" value="1"/>
</dbReference>
<feature type="transmembrane region" description="Helical" evidence="1">
    <location>
        <begin position="399"/>
        <end position="426"/>
    </location>
</feature>
<keyword evidence="1" id="KW-1133">Transmembrane helix</keyword>
<dbReference type="InterPro" id="IPR002110">
    <property type="entry name" value="Ankyrin_rpt"/>
</dbReference>
<keyword evidence="4" id="KW-1185">Reference proteome</keyword>
<dbReference type="EMBL" id="BQNB010008792">
    <property type="protein sequence ID" value="GJS54374.1"/>
    <property type="molecule type" value="Genomic_DNA"/>
</dbReference>
<dbReference type="PANTHER" id="PTHR24177">
    <property type="entry name" value="CASKIN"/>
    <property type="match status" value="1"/>
</dbReference>
<dbReference type="Pfam" id="PF13962">
    <property type="entry name" value="PGG"/>
    <property type="match status" value="1"/>
</dbReference>
<dbReference type="InterPro" id="IPR036770">
    <property type="entry name" value="Ankyrin_rpt-contain_sf"/>
</dbReference>
<reference evidence="3" key="1">
    <citation type="journal article" date="2022" name="Int. J. Mol. Sci.">
        <title>Draft Genome of Tanacetum Coccineum: Genomic Comparison of Closely Related Tanacetum-Family Plants.</title>
        <authorList>
            <person name="Yamashiro T."/>
            <person name="Shiraishi A."/>
            <person name="Nakayama K."/>
            <person name="Satake H."/>
        </authorList>
    </citation>
    <scope>NUCLEOTIDE SEQUENCE</scope>
</reference>
<accession>A0ABQ4WNA8</accession>
<dbReference type="SUPFAM" id="SSF48403">
    <property type="entry name" value="Ankyrin repeat"/>
    <property type="match status" value="1"/>
</dbReference>